<dbReference type="InterPro" id="IPR017972">
    <property type="entry name" value="Cyt_P450_CS"/>
</dbReference>
<sequence>MVSNVYDTFHPPSFNPAHISFSPGQTGCIGHLFIPQHQGRGLAKVTCPRGTYASGYMYEHLRVLKSNADDIEKMEINVLKLILQRRESERVLKI</sequence>
<evidence type="ECO:0000313" key="2">
    <source>
        <dbReference type="Proteomes" id="UP000037069"/>
    </source>
</evidence>
<dbReference type="PROSITE" id="PS00086">
    <property type="entry name" value="CYTOCHROME_P450"/>
    <property type="match status" value="1"/>
</dbReference>
<dbReference type="GO" id="GO:0005506">
    <property type="term" value="F:iron ion binding"/>
    <property type="evidence" value="ECO:0007669"/>
    <property type="project" value="InterPro"/>
</dbReference>
<keyword evidence="2" id="KW-1185">Reference proteome</keyword>
<proteinExistence type="predicted"/>
<gene>
    <name evidence="1" type="ORF">FF38_14472</name>
</gene>
<reference evidence="1 2" key="1">
    <citation type="journal article" date="2015" name="Nat. Commun.">
        <title>Lucilia cuprina genome unlocks parasitic fly biology to underpin future interventions.</title>
        <authorList>
            <person name="Anstead C.A."/>
            <person name="Korhonen P.K."/>
            <person name="Young N.D."/>
            <person name="Hall R.S."/>
            <person name="Jex A.R."/>
            <person name="Murali S.C."/>
            <person name="Hughes D.S."/>
            <person name="Lee S.F."/>
            <person name="Perry T."/>
            <person name="Stroehlein A.J."/>
            <person name="Ansell B.R."/>
            <person name="Breugelmans B."/>
            <person name="Hofmann A."/>
            <person name="Qu J."/>
            <person name="Dugan S."/>
            <person name="Lee S.L."/>
            <person name="Chao H."/>
            <person name="Dinh H."/>
            <person name="Han Y."/>
            <person name="Doddapaneni H.V."/>
            <person name="Worley K.C."/>
            <person name="Muzny D.M."/>
            <person name="Ioannidis P."/>
            <person name="Waterhouse R.M."/>
            <person name="Zdobnov E.M."/>
            <person name="James P.J."/>
            <person name="Bagnall N.H."/>
            <person name="Kotze A.C."/>
            <person name="Gibbs R.A."/>
            <person name="Richards S."/>
            <person name="Batterham P."/>
            <person name="Gasser R.B."/>
        </authorList>
    </citation>
    <scope>NUCLEOTIDE SEQUENCE [LARGE SCALE GENOMIC DNA]</scope>
    <source>
        <strain evidence="1 2">LS</strain>
        <tissue evidence="1">Full body</tissue>
    </source>
</reference>
<dbReference type="AlphaFoldDB" id="A0A0L0C156"/>
<comment type="caution">
    <text evidence="1">The sequence shown here is derived from an EMBL/GenBank/DDBJ whole genome shotgun (WGS) entry which is preliminary data.</text>
</comment>
<accession>A0A0L0C156</accession>
<dbReference type="Proteomes" id="UP000037069">
    <property type="component" value="Unassembled WGS sequence"/>
</dbReference>
<dbReference type="EMBL" id="JRES01001043">
    <property type="protein sequence ID" value="KNC25987.1"/>
    <property type="molecule type" value="Genomic_DNA"/>
</dbReference>
<name>A0A0L0C156_LUCCU</name>
<dbReference type="GO" id="GO:0016705">
    <property type="term" value="F:oxidoreductase activity, acting on paired donors, with incorporation or reduction of molecular oxygen"/>
    <property type="evidence" value="ECO:0007669"/>
    <property type="project" value="InterPro"/>
</dbReference>
<organism evidence="1 2">
    <name type="scientific">Lucilia cuprina</name>
    <name type="common">Green bottle fly</name>
    <name type="synonym">Australian sheep blowfly</name>
    <dbReference type="NCBI Taxonomy" id="7375"/>
    <lineage>
        <taxon>Eukaryota</taxon>
        <taxon>Metazoa</taxon>
        <taxon>Ecdysozoa</taxon>
        <taxon>Arthropoda</taxon>
        <taxon>Hexapoda</taxon>
        <taxon>Insecta</taxon>
        <taxon>Pterygota</taxon>
        <taxon>Neoptera</taxon>
        <taxon>Endopterygota</taxon>
        <taxon>Diptera</taxon>
        <taxon>Brachycera</taxon>
        <taxon>Muscomorpha</taxon>
        <taxon>Oestroidea</taxon>
        <taxon>Calliphoridae</taxon>
        <taxon>Luciliinae</taxon>
        <taxon>Lucilia</taxon>
    </lineage>
</organism>
<protein>
    <submittedName>
        <fullName evidence="1">Uncharacterized protein</fullName>
    </submittedName>
</protein>
<evidence type="ECO:0000313" key="1">
    <source>
        <dbReference type="EMBL" id="KNC25987.1"/>
    </source>
</evidence>